<accession>A0A6A6RBW8</accession>
<dbReference type="PANTHER" id="PTHR38790">
    <property type="entry name" value="2EXR DOMAIN-CONTAINING PROTEIN-RELATED"/>
    <property type="match status" value="1"/>
</dbReference>
<sequence>MLVRDWNETIPESRITQRKFPAIVYQPDEPPEEVIPGYEAPFLNIFLANRQVYSEASPVFYSSKCFAFNEPPASLMTAYLWLSCRPERALENIRSIFLTVREFADPSYLPDIRLECQYFWAALCELLAKLPNLRHLELIIWTKTTTVDQLPWDWATD</sequence>
<evidence type="ECO:0000313" key="2">
    <source>
        <dbReference type="EMBL" id="KAF2501220.1"/>
    </source>
</evidence>
<feature type="domain" description="DUF7730" evidence="1">
    <location>
        <begin position="42"/>
        <end position="142"/>
    </location>
</feature>
<dbReference type="InterPro" id="IPR056632">
    <property type="entry name" value="DUF7730"/>
</dbReference>
<name>A0A6A6RBW8_9PEZI</name>
<dbReference type="Pfam" id="PF24864">
    <property type="entry name" value="DUF7730"/>
    <property type="match status" value="1"/>
</dbReference>
<gene>
    <name evidence="2" type="ORF">BU16DRAFT_555715</name>
</gene>
<dbReference type="AlphaFoldDB" id="A0A6A6RBW8"/>
<reference evidence="2" key="1">
    <citation type="journal article" date="2020" name="Stud. Mycol.">
        <title>101 Dothideomycetes genomes: a test case for predicting lifestyles and emergence of pathogens.</title>
        <authorList>
            <person name="Haridas S."/>
            <person name="Albert R."/>
            <person name="Binder M."/>
            <person name="Bloem J."/>
            <person name="Labutti K."/>
            <person name="Salamov A."/>
            <person name="Andreopoulos B."/>
            <person name="Baker S."/>
            <person name="Barry K."/>
            <person name="Bills G."/>
            <person name="Bluhm B."/>
            <person name="Cannon C."/>
            <person name="Castanera R."/>
            <person name="Culley D."/>
            <person name="Daum C."/>
            <person name="Ezra D."/>
            <person name="Gonzalez J."/>
            <person name="Henrissat B."/>
            <person name="Kuo A."/>
            <person name="Liang C."/>
            <person name="Lipzen A."/>
            <person name="Lutzoni F."/>
            <person name="Magnuson J."/>
            <person name="Mondo S."/>
            <person name="Nolan M."/>
            <person name="Ohm R."/>
            <person name="Pangilinan J."/>
            <person name="Park H.-J."/>
            <person name="Ramirez L."/>
            <person name="Alfaro M."/>
            <person name="Sun H."/>
            <person name="Tritt A."/>
            <person name="Yoshinaga Y."/>
            <person name="Zwiers L.-H."/>
            <person name="Turgeon B."/>
            <person name="Goodwin S."/>
            <person name="Spatafora J."/>
            <person name="Crous P."/>
            <person name="Grigoriev I."/>
        </authorList>
    </citation>
    <scope>NUCLEOTIDE SEQUENCE</scope>
    <source>
        <strain evidence="2">CBS 269.34</strain>
    </source>
</reference>
<dbReference type="PANTHER" id="PTHR38790:SF9">
    <property type="entry name" value="F-BOX DOMAIN-CONTAINING PROTEIN"/>
    <property type="match status" value="1"/>
</dbReference>
<evidence type="ECO:0000313" key="3">
    <source>
        <dbReference type="Proteomes" id="UP000799750"/>
    </source>
</evidence>
<dbReference type="OrthoDB" id="62952at2759"/>
<dbReference type="EMBL" id="MU004182">
    <property type="protein sequence ID" value="KAF2501220.1"/>
    <property type="molecule type" value="Genomic_DNA"/>
</dbReference>
<evidence type="ECO:0000259" key="1">
    <source>
        <dbReference type="Pfam" id="PF24864"/>
    </source>
</evidence>
<protein>
    <recommendedName>
        <fullName evidence="1">DUF7730 domain-containing protein</fullName>
    </recommendedName>
</protein>
<proteinExistence type="predicted"/>
<keyword evidence="3" id="KW-1185">Reference proteome</keyword>
<organism evidence="2 3">
    <name type="scientific">Lophium mytilinum</name>
    <dbReference type="NCBI Taxonomy" id="390894"/>
    <lineage>
        <taxon>Eukaryota</taxon>
        <taxon>Fungi</taxon>
        <taxon>Dikarya</taxon>
        <taxon>Ascomycota</taxon>
        <taxon>Pezizomycotina</taxon>
        <taxon>Dothideomycetes</taxon>
        <taxon>Pleosporomycetidae</taxon>
        <taxon>Mytilinidiales</taxon>
        <taxon>Mytilinidiaceae</taxon>
        <taxon>Lophium</taxon>
    </lineage>
</organism>
<dbReference type="Proteomes" id="UP000799750">
    <property type="component" value="Unassembled WGS sequence"/>
</dbReference>